<dbReference type="EMBL" id="HBGK01020484">
    <property type="protein sequence ID" value="CAD9281537.1"/>
    <property type="molecule type" value="Transcribed_RNA"/>
</dbReference>
<reference evidence="1" key="1">
    <citation type="submission" date="2021-01" db="EMBL/GenBank/DDBJ databases">
        <authorList>
            <person name="Corre E."/>
            <person name="Pelletier E."/>
            <person name="Niang G."/>
            <person name="Scheremetjew M."/>
            <person name="Finn R."/>
            <person name="Kale V."/>
            <person name="Holt S."/>
            <person name="Cochrane G."/>
            <person name="Meng A."/>
            <person name="Brown T."/>
            <person name="Cohen L."/>
        </authorList>
    </citation>
    <scope>NUCLEOTIDE SEQUENCE</scope>
    <source>
        <strain evidence="1">CCMP 410</strain>
    </source>
</reference>
<accession>A0A7S1UXH6</accession>
<name>A0A7S1UXH6_9STRA</name>
<gene>
    <name evidence="1" type="ORF">GOCE00092_LOCUS10447</name>
</gene>
<organism evidence="1">
    <name type="scientific">Grammatophora oceanica</name>
    <dbReference type="NCBI Taxonomy" id="210454"/>
    <lineage>
        <taxon>Eukaryota</taxon>
        <taxon>Sar</taxon>
        <taxon>Stramenopiles</taxon>
        <taxon>Ochrophyta</taxon>
        <taxon>Bacillariophyta</taxon>
        <taxon>Fragilariophyceae</taxon>
        <taxon>Fragilariophycidae</taxon>
        <taxon>Rhabdonematales</taxon>
        <taxon>Grammatophoraceae</taxon>
        <taxon>Grammatophora</taxon>
    </lineage>
</organism>
<proteinExistence type="predicted"/>
<sequence>MSFLAATITQNQRISCEQLWSITDDLFRMQQHFHQHPSVAKPAPKKKQVSFCEVVVFRTTISRHELSSNERSQYWFKKADFKKMRRDDKQTLDSLKKMPTAEKQDFCTRGLEKHIANGKVRYSVNVLNAKISVLEEQRKQKDLGLHDPESLRYVYQRKSNHCRQEAVRQGSKDAFDSMFPTKFLLSQLVQDNGDESHLVREAKKPRFEQHETEANLSIVPVSSSHMNATNLPIAVNATSGA</sequence>
<evidence type="ECO:0000313" key="1">
    <source>
        <dbReference type="EMBL" id="CAD9281537.1"/>
    </source>
</evidence>
<protein>
    <submittedName>
        <fullName evidence="1">Uncharacterized protein</fullName>
    </submittedName>
</protein>
<dbReference type="AlphaFoldDB" id="A0A7S1UXH6"/>